<protein>
    <submittedName>
        <fullName evidence="1">Uncharacterized protein</fullName>
    </submittedName>
</protein>
<proteinExistence type="predicted"/>
<dbReference type="OrthoDB" id="8480054at2"/>
<comment type="caution">
    <text evidence="1">The sequence shown here is derived from an EMBL/GenBank/DDBJ whole genome shotgun (WGS) entry which is preliminary data.</text>
</comment>
<sequence>MAIDLATLLASVLGAGTTAFAVLQWSSKPFLDRHLEAYKSELGRANALTLGDAEADRKYRFEARLRLYSAVGPLRFQLVQSAVQMRDRTLNIVEYGHDLSGRGYFYRSTLYRIARLIALLELIEAQMAYFDFSVDQSMLRIVRFRALIFQALSGSWFLLDHPACDWRLEHEHVFRDTLPIIATSMMTASDGPPRLIRVDEFNAMLAQGGRYLEPLASQIARLDPQRTPVMWLRVIAVAAICDALLRSEPELADALGAKDFAFAPLLAASTDPFVSDRRDAYAKALGELAAELK</sequence>
<keyword evidence="2" id="KW-1185">Reference proteome</keyword>
<organism evidence="1 2">
    <name type="scientific">Sandarakinorhabdus fusca</name>
    <dbReference type="NCBI Taxonomy" id="1439888"/>
    <lineage>
        <taxon>Bacteria</taxon>
        <taxon>Pseudomonadati</taxon>
        <taxon>Pseudomonadota</taxon>
        <taxon>Alphaproteobacteria</taxon>
        <taxon>Sphingomonadales</taxon>
        <taxon>Sphingosinicellaceae</taxon>
        <taxon>Sandarakinorhabdus</taxon>
    </lineage>
</organism>
<evidence type="ECO:0000313" key="1">
    <source>
        <dbReference type="EMBL" id="MQT16169.1"/>
    </source>
</evidence>
<name>A0A7C9GTJ8_9SPHN</name>
<evidence type="ECO:0000313" key="2">
    <source>
        <dbReference type="Proteomes" id="UP000481327"/>
    </source>
</evidence>
<dbReference type="RefSeq" id="WP_152576599.1">
    <property type="nucleotide sequence ID" value="NZ_JAATJI010000001.1"/>
</dbReference>
<gene>
    <name evidence="1" type="ORF">F3168_02705</name>
</gene>
<accession>A0A7C9GTJ8</accession>
<dbReference type="AlphaFoldDB" id="A0A7C9GTJ8"/>
<reference evidence="1 2" key="1">
    <citation type="submission" date="2019-09" db="EMBL/GenBank/DDBJ databases">
        <title>Polymorphobacter sp. isolated from a lake in China.</title>
        <authorList>
            <person name="Liu Z."/>
        </authorList>
    </citation>
    <scope>NUCLEOTIDE SEQUENCE [LARGE SCALE GENOMIC DNA]</scope>
    <source>
        <strain evidence="1 2">D40P</strain>
    </source>
</reference>
<dbReference type="EMBL" id="WIOL01000001">
    <property type="protein sequence ID" value="MQT16169.1"/>
    <property type="molecule type" value="Genomic_DNA"/>
</dbReference>
<dbReference type="Proteomes" id="UP000481327">
    <property type="component" value="Unassembled WGS sequence"/>
</dbReference>